<dbReference type="PROSITE" id="PS51900">
    <property type="entry name" value="CB"/>
    <property type="match status" value="1"/>
</dbReference>
<evidence type="ECO:0000256" key="3">
    <source>
        <dbReference type="ARBA" id="ARBA00023125"/>
    </source>
</evidence>
<dbReference type="SUPFAM" id="SSF56349">
    <property type="entry name" value="DNA breaking-rejoining enzymes"/>
    <property type="match status" value="1"/>
</dbReference>
<dbReference type="InterPro" id="IPR028259">
    <property type="entry name" value="AP2-like_int_N"/>
</dbReference>
<dbReference type="InterPro" id="IPR004107">
    <property type="entry name" value="Integrase_SAM-like_N"/>
</dbReference>
<comment type="similarity">
    <text evidence="1">Belongs to the 'phage' integrase family.</text>
</comment>
<evidence type="ECO:0000313" key="9">
    <source>
        <dbReference type="Proteomes" id="UP000317316"/>
    </source>
</evidence>
<dbReference type="AlphaFoldDB" id="A0A544TAP5"/>
<proteinExistence type="inferred from homology"/>
<dbReference type="InterPro" id="IPR050808">
    <property type="entry name" value="Phage_Integrase"/>
</dbReference>
<comment type="caution">
    <text evidence="8">The sequence shown here is derived from an EMBL/GenBank/DDBJ whole genome shotgun (WGS) entry which is preliminary data.</text>
</comment>
<feature type="domain" description="Core-binding (CB)" evidence="7">
    <location>
        <begin position="61"/>
        <end position="143"/>
    </location>
</feature>
<dbReference type="GO" id="GO:0003677">
    <property type="term" value="F:DNA binding"/>
    <property type="evidence" value="ECO:0007669"/>
    <property type="project" value="UniProtKB-UniRule"/>
</dbReference>
<dbReference type="Pfam" id="PF00589">
    <property type="entry name" value="Phage_integrase"/>
    <property type="match status" value="1"/>
</dbReference>
<dbReference type="GO" id="GO:0015074">
    <property type="term" value="P:DNA integration"/>
    <property type="evidence" value="ECO:0007669"/>
    <property type="project" value="UniProtKB-KW"/>
</dbReference>
<dbReference type="PANTHER" id="PTHR30629">
    <property type="entry name" value="PROPHAGE INTEGRASE"/>
    <property type="match status" value="1"/>
</dbReference>
<dbReference type="Pfam" id="PF14657">
    <property type="entry name" value="Arm-DNA-bind_4"/>
    <property type="match status" value="1"/>
</dbReference>
<dbReference type="OrthoDB" id="9803188at2"/>
<dbReference type="PANTHER" id="PTHR30629:SF2">
    <property type="entry name" value="PROPHAGE INTEGRASE INTS-RELATED"/>
    <property type="match status" value="1"/>
</dbReference>
<keyword evidence="3 5" id="KW-0238">DNA-binding</keyword>
<dbReference type="InterPro" id="IPR044068">
    <property type="entry name" value="CB"/>
</dbReference>
<dbReference type="CDD" id="cd01189">
    <property type="entry name" value="INT_ICEBs1_C_like"/>
    <property type="match status" value="1"/>
</dbReference>
<dbReference type="InterPro" id="IPR013762">
    <property type="entry name" value="Integrase-like_cat_sf"/>
</dbReference>
<accession>A0A544TAP5</accession>
<keyword evidence="9" id="KW-1185">Reference proteome</keyword>
<evidence type="ECO:0000256" key="1">
    <source>
        <dbReference type="ARBA" id="ARBA00008857"/>
    </source>
</evidence>
<evidence type="ECO:0000259" key="7">
    <source>
        <dbReference type="PROSITE" id="PS51900"/>
    </source>
</evidence>
<name>A0A544TAP5_9BACI</name>
<dbReference type="GO" id="GO:0006310">
    <property type="term" value="P:DNA recombination"/>
    <property type="evidence" value="ECO:0007669"/>
    <property type="project" value="UniProtKB-KW"/>
</dbReference>
<sequence length="386" mass="45271">MYCRELIKGKKWVCVADGPRDPATGRRKQISRRGKSQKEAKAKVLAAIEEIDHNLIYDPNITFKDFAYQWFEQYLLKGQKESTYAIREYCIEVLIKYIGSLKMKSVTLTHYQKILNDLFKKEQSLNTMKMIHTTARMIFRYATEINLIKSNPTLNAEIPKKQKTVEDIENDNVSEKYLETEELWELLNAADKYYNYVNVIAIYTIAFSGMRPGEAIALKEKDVLFESNQLSITKTIYRKKNLKKVFKLTPPKNTTSIRLIDMEERIMNMIKNVLEYKEKHHFTKSDHVFSTPDGYPIKEEYLAKALNEIRATTPIKKKLYPYILRHTHISMLAEKGFSLPFIMKQVGHKNSDTTTQIYMHVTKGMREQVQEKVGELFNDLMDFKKK</sequence>
<feature type="domain" description="Tyr recombinase" evidence="6">
    <location>
        <begin position="173"/>
        <end position="371"/>
    </location>
</feature>
<evidence type="ECO:0000313" key="8">
    <source>
        <dbReference type="EMBL" id="TQR14428.1"/>
    </source>
</evidence>
<evidence type="ECO:0000256" key="5">
    <source>
        <dbReference type="PROSITE-ProRule" id="PRU01248"/>
    </source>
</evidence>
<protein>
    <submittedName>
        <fullName evidence="8">Site-specific integrase</fullName>
    </submittedName>
</protein>
<gene>
    <name evidence="8" type="ORF">FG382_08205</name>
</gene>
<dbReference type="PROSITE" id="PS51898">
    <property type="entry name" value="TYR_RECOMBINASE"/>
    <property type="match status" value="1"/>
</dbReference>
<dbReference type="Proteomes" id="UP000317316">
    <property type="component" value="Unassembled WGS sequence"/>
</dbReference>
<organism evidence="8 9">
    <name type="scientific">Psychrobacillus lasiicapitis</name>
    <dbReference type="NCBI Taxonomy" id="1636719"/>
    <lineage>
        <taxon>Bacteria</taxon>
        <taxon>Bacillati</taxon>
        <taxon>Bacillota</taxon>
        <taxon>Bacilli</taxon>
        <taxon>Bacillales</taxon>
        <taxon>Bacillaceae</taxon>
        <taxon>Psychrobacillus</taxon>
    </lineage>
</organism>
<dbReference type="InterPro" id="IPR002104">
    <property type="entry name" value="Integrase_catalytic"/>
</dbReference>
<dbReference type="InterPro" id="IPR011010">
    <property type="entry name" value="DNA_brk_join_enz"/>
</dbReference>
<dbReference type="Gene3D" id="1.10.150.130">
    <property type="match status" value="1"/>
</dbReference>
<dbReference type="Pfam" id="PF14659">
    <property type="entry name" value="Phage_int_SAM_3"/>
    <property type="match status" value="1"/>
</dbReference>
<keyword evidence="2" id="KW-0229">DNA integration</keyword>
<evidence type="ECO:0000259" key="6">
    <source>
        <dbReference type="PROSITE" id="PS51898"/>
    </source>
</evidence>
<dbReference type="Gene3D" id="1.10.443.10">
    <property type="entry name" value="Intergrase catalytic core"/>
    <property type="match status" value="1"/>
</dbReference>
<dbReference type="RefSeq" id="WP_142538411.1">
    <property type="nucleotide sequence ID" value="NZ_BMIE01000003.1"/>
</dbReference>
<reference evidence="8 9" key="1">
    <citation type="submission" date="2019-05" db="EMBL/GenBank/DDBJ databases">
        <title>Psychrobacillus vulpis sp. nov., a new species isolated from feces of a red fox that inhabits in The Tablas de Daimiel Natural Park, Albacete, Spain.</title>
        <authorList>
            <person name="Rodriguez M."/>
            <person name="Reina J.C."/>
            <person name="Bejar V."/>
            <person name="Llamas I."/>
        </authorList>
    </citation>
    <scope>NUCLEOTIDE SEQUENCE [LARGE SCALE GENOMIC DNA]</scope>
    <source>
        <strain evidence="8 9">NEAU-3TGS17</strain>
    </source>
</reference>
<dbReference type="EMBL" id="VDGH01000004">
    <property type="protein sequence ID" value="TQR14428.1"/>
    <property type="molecule type" value="Genomic_DNA"/>
</dbReference>
<evidence type="ECO:0000256" key="2">
    <source>
        <dbReference type="ARBA" id="ARBA00022908"/>
    </source>
</evidence>
<evidence type="ECO:0000256" key="4">
    <source>
        <dbReference type="ARBA" id="ARBA00023172"/>
    </source>
</evidence>
<dbReference type="InterPro" id="IPR010998">
    <property type="entry name" value="Integrase_recombinase_N"/>
</dbReference>
<keyword evidence="4" id="KW-0233">DNA recombination</keyword>